<accession>A0A814XNS4</accession>
<dbReference type="EMBL" id="CAJOAZ010000375">
    <property type="protein sequence ID" value="CAF3631633.1"/>
    <property type="molecule type" value="Genomic_DNA"/>
</dbReference>
<dbReference type="Proteomes" id="UP000663845">
    <property type="component" value="Unassembled WGS sequence"/>
</dbReference>
<evidence type="ECO:0000313" key="3">
    <source>
        <dbReference type="EMBL" id="CAF1218916.1"/>
    </source>
</evidence>
<dbReference type="AlphaFoldDB" id="A0A814XNS4"/>
<feature type="coiled-coil region" evidence="1">
    <location>
        <begin position="350"/>
        <end position="395"/>
    </location>
</feature>
<feature type="compositionally biased region" description="Basic and acidic residues" evidence="2">
    <location>
        <begin position="307"/>
        <end position="320"/>
    </location>
</feature>
<reference evidence="3" key="1">
    <citation type="submission" date="2021-02" db="EMBL/GenBank/DDBJ databases">
        <authorList>
            <person name="Nowell W R."/>
        </authorList>
    </citation>
    <scope>NUCLEOTIDE SEQUENCE</scope>
</reference>
<comment type="caution">
    <text evidence="3">The sequence shown here is derived from an EMBL/GenBank/DDBJ whole genome shotgun (WGS) entry which is preliminary data.</text>
</comment>
<evidence type="ECO:0000256" key="1">
    <source>
        <dbReference type="SAM" id="Coils"/>
    </source>
</evidence>
<gene>
    <name evidence="3" type="ORF">JYZ213_LOCUS27890</name>
    <name evidence="4" type="ORF">OXD698_LOCUS7976</name>
</gene>
<sequence>METNIDELSSHMSTLTTNSNEILKLDKDHPLSTFTLPSMSSCPMATDDYNHLLIYHHQTLILFQLPTFEILFSTTLFPLIQCQISDICFYSITNCFLLSSSNTIYSLSSNKQIELFHQCSNTIWSITYTLKYIFICYLFGSSIEQWEFNSSSTNGILLNTWFKKDLIEIFDTGINCIRAIDQCIGMTIKQSNFSWRIDIFDILTMNKLRRGRTIQQEAGLSNWIGLLFPIDHYCYLFADGDEGLFLIDQTNEQDYKEHSIMNIACNICLIRDVNNKNNLFMDKNFPSKNDSTNPSLIDLLRKYTSRTEERDTVRKEDPRINRPPQQQQQLNVQTTNLNEDRMNLDYKAKWEESEAKYRALEKKHQQLQNSTVKQLQNKIDQLQRDSNQLKIVKERIAEVCSCRQLTNIQIDQLKLLVNNDFPTEIIANKNDFHQQTLKLRDIIVKHNDELLNKFQVMIQGKRKRNQFENDLSDDNNDN</sequence>
<evidence type="ECO:0000313" key="5">
    <source>
        <dbReference type="Proteomes" id="UP000663845"/>
    </source>
</evidence>
<feature type="region of interest" description="Disordered" evidence="2">
    <location>
        <begin position="307"/>
        <end position="327"/>
    </location>
</feature>
<proteinExistence type="predicted"/>
<dbReference type="EMBL" id="CAJNOG010000396">
    <property type="protein sequence ID" value="CAF1218916.1"/>
    <property type="molecule type" value="Genomic_DNA"/>
</dbReference>
<dbReference type="Proteomes" id="UP000663844">
    <property type="component" value="Unassembled WGS sequence"/>
</dbReference>
<name>A0A814XNS4_9BILA</name>
<evidence type="ECO:0000313" key="4">
    <source>
        <dbReference type="EMBL" id="CAF3631633.1"/>
    </source>
</evidence>
<organism evidence="3 5">
    <name type="scientific">Adineta steineri</name>
    <dbReference type="NCBI Taxonomy" id="433720"/>
    <lineage>
        <taxon>Eukaryota</taxon>
        <taxon>Metazoa</taxon>
        <taxon>Spiralia</taxon>
        <taxon>Gnathifera</taxon>
        <taxon>Rotifera</taxon>
        <taxon>Eurotatoria</taxon>
        <taxon>Bdelloidea</taxon>
        <taxon>Adinetida</taxon>
        <taxon>Adinetidae</taxon>
        <taxon>Adineta</taxon>
    </lineage>
</organism>
<protein>
    <submittedName>
        <fullName evidence="3">Uncharacterized protein</fullName>
    </submittedName>
</protein>
<keyword evidence="1" id="KW-0175">Coiled coil</keyword>
<evidence type="ECO:0000256" key="2">
    <source>
        <dbReference type="SAM" id="MobiDB-lite"/>
    </source>
</evidence>